<feature type="transmembrane region" description="Helical" evidence="6">
    <location>
        <begin position="58"/>
        <end position="81"/>
    </location>
</feature>
<feature type="transmembrane region" description="Helical" evidence="6">
    <location>
        <begin position="392"/>
        <end position="412"/>
    </location>
</feature>
<protein>
    <submittedName>
        <fullName evidence="7">Polysaccharide biosynthesis protein</fullName>
    </submittedName>
</protein>
<keyword evidence="5 6" id="KW-0472">Membrane</keyword>
<comment type="subcellular location">
    <subcellularLocation>
        <location evidence="1">Cell membrane</location>
        <topology evidence="1">Multi-pass membrane protein</topology>
    </subcellularLocation>
</comment>
<evidence type="ECO:0000313" key="7">
    <source>
        <dbReference type="EMBL" id="ADB36787.1"/>
    </source>
</evidence>
<feature type="transmembrane region" description="Helical" evidence="6">
    <location>
        <begin position="174"/>
        <end position="194"/>
    </location>
</feature>
<dbReference type="RefSeq" id="WP_012925339.1">
    <property type="nucleotide sequence ID" value="NC_013730.1"/>
</dbReference>
<evidence type="ECO:0000256" key="5">
    <source>
        <dbReference type="ARBA" id="ARBA00023136"/>
    </source>
</evidence>
<keyword evidence="3 6" id="KW-0812">Transmembrane</keyword>
<dbReference type="GO" id="GO:0005886">
    <property type="term" value="C:plasma membrane"/>
    <property type="evidence" value="ECO:0007669"/>
    <property type="project" value="UniProtKB-SubCell"/>
</dbReference>
<dbReference type="AlphaFoldDB" id="D2QH21"/>
<feature type="transmembrane region" description="Helical" evidence="6">
    <location>
        <begin position="31"/>
        <end position="52"/>
    </location>
</feature>
<evidence type="ECO:0000256" key="6">
    <source>
        <dbReference type="SAM" id="Phobius"/>
    </source>
</evidence>
<dbReference type="eggNOG" id="COG2244">
    <property type="taxonomic scope" value="Bacteria"/>
</dbReference>
<keyword evidence="2" id="KW-1003">Cell membrane</keyword>
<evidence type="ECO:0000313" key="8">
    <source>
        <dbReference type="Proteomes" id="UP000002028"/>
    </source>
</evidence>
<feature type="transmembrane region" description="Helical" evidence="6">
    <location>
        <begin position="288"/>
        <end position="309"/>
    </location>
</feature>
<feature type="transmembrane region" description="Helical" evidence="6">
    <location>
        <begin position="359"/>
        <end position="380"/>
    </location>
</feature>
<evidence type="ECO:0000256" key="3">
    <source>
        <dbReference type="ARBA" id="ARBA00022692"/>
    </source>
</evidence>
<evidence type="ECO:0000256" key="4">
    <source>
        <dbReference type="ARBA" id="ARBA00022989"/>
    </source>
</evidence>
<feature type="transmembrane region" description="Helical" evidence="6">
    <location>
        <begin position="418"/>
        <end position="437"/>
    </location>
</feature>
<feature type="transmembrane region" description="Helical" evidence="6">
    <location>
        <begin position="206"/>
        <end position="228"/>
    </location>
</feature>
<dbReference type="InterPro" id="IPR050833">
    <property type="entry name" value="Poly_Biosynth_Transport"/>
</dbReference>
<proteinExistence type="predicted"/>
<dbReference type="EMBL" id="CP001769">
    <property type="protein sequence ID" value="ADB36787.1"/>
    <property type="molecule type" value="Genomic_DNA"/>
</dbReference>
<name>D2QH21_SPILD</name>
<dbReference type="PANTHER" id="PTHR30250:SF11">
    <property type="entry name" value="O-ANTIGEN TRANSPORTER-RELATED"/>
    <property type="match status" value="1"/>
</dbReference>
<keyword evidence="4 6" id="KW-1133">Transmembrane helix</keyword>
<organism evidence="7 8">
    <name type="scientific">Spirosoma linguale (strain ATCC 33905 / DSM 74 / LMG 10896 / Claus 1)</name>
    <dbReference type="NCBI Taxonomy" id="504472"/>
    <lineage>
        <taxon>Bacteria</taxon>
        <taxon>Pseudomonadati</taxon>
        <taxon>Bacteroidota</taxon>
        <taxon>Cytophagia</taxon>
        <taxon>Cytophagales</taxon>
        <taxon>Cytophagaceae</taxon>
        <taxon>Spirosoma</taxon>
    </lineage>
</organism>
<gene>
    <name evidence="7" type="ordered locus">Slin_0724</name>
</gene>
<reference evidence="7 8" key="1">
    <citation type="journal article" date="2010" name="Stand. Genomic Sci.">
        <title>Complete genome sequence of Spirosoma linguale type strain (1).</title>
        <authorList>
            <person name="Lail K."/>
            <person name="Sikorski J."/>
            <person name="Saunders E."/>
            <person name="Lapidus A."/>
            <person name="Glavina Del Rio T."/>
            <person name="Copeland A."/>
            <person name="Tice H."/>
            <person name="Cheng J.-F."/>
            <person name="Lucas S."/>
            <person name="Nolan M."/>
            <person name="Bruce D."/>
            <person name="Goodwin L."/>
            <person name="Pitluck S."/>
            <person name="Ivanova N."/>
            <person name="Mavromatis K."/>
            <person name="Ovchinnikova G."/>
            <person name="Pati A."/>
            <person name="Chen A."/>
            <person name="Palaniappan K."/>
            <person name="Land M."/>
            <person name="Hauser L."/>
            <person name="Chang Y.-J."/>
            <person name="Jeffries C.D."/>
            <person name="Chain P."/>
            <person name="Brettin T."/>
            <person name="Detter J.C."/>
            <person name="Schuetze A."/>
            <person name="Rohde M."/>
            <person name="Tindall B.J."/>
            <person name="Goeker M."/>
            <person name="Bristow J."/>
            <person name="Eisen J.A."/>
            <person name="Markowitz V."/>
            <person name="Hugenholtz P."/>
            <person name="Kyrpides N.C."/>
            <person name="Klenk H.-P."/>
            <person name="Chen F."/>
        </authorList>
    </citation>
    <scope>NUCLEOTIDE SEQUENCE [LARGE SCALE GENOMIC DNA]</scope>
    <source>
        <strain evidence="8">ATCC 33905 / DSM 74 / LMG 10896 / Claus 1</strain>
    </source>
</reference>
<feature type="transmembrane region" description="Helical" evidence="6">
    <location>
        <begin position="145"/>
        <end position="162"/>
    </location>
</feature>
<feature type="transmembrane region" description="Helical" evidence="6">
    <location>
        <begin position="330"/>
        <end position="353"/>
    </location>
</feature>
<keyword evidence="8" id="KW-1185">Reference proteome</keyword>
<sequence>MKPGSLLAKINKPGSIDARSLLIYKNVVQSVVVKGVGILIGFLTIPLTLGYINIQDFGIWMTVTFLTSWFSLIDVSFGNGLRNRLVVFFNTGDVQTARTYVSTLYALSMCIALLLITLFIVIGHYVQWTSVLNIQSPEPRQVNGIITYTLISFSIQLILKPINSILFADQKAAWVGWILLLTNALIVSIIYLGANTFDKSLSAIAHVYNLVPLIVLGLVSVYLFQYVYPKIAPRFTDIDFSLTYELVNLGGKFFILQLISILVFTSGGLFISYFLGSATVGPYSIANKYFSIITILHGILITPYWSAFTDAYVKRDKVWIQQTLRQLNRISVGMALLAGLMLLAANPIFRLWVGTNITVSPMLSLSLMIYVVSFIFLSNYNSLINGTGKIGLLVYVSLVGVILYVGLTTALFRWFEAGPSSVVIAGTIWNVSMLLVCRNEYKRIMYAL</sequence>
<dbReference type="HOGENOM" id="CLU_044954_1_0_10"/>
<feature type="transmembrane region" description="Helical" evidence="6">
    <location>
        <begin position="249"/>
        <end position="276"/>
    </location>
</feature>
<dbReference type="PANTHER" id="PTHR30250">
    <property type="entry name" value="PST FAMILY PREDICTED COLANIC ACID TRANSPORTER"/>
    <property type="match status" value="1"/>
</dbReference>
<dbReference type="Proteomes" id="UP000002028">
    <property type="component" value="Chromosome"/>
</dbReference>
<evidence type="ECO:0000256" key="2">
    <source>
        <dbReference type="ARBA" id="ARBA00022475"/>
    </source>
</evidence>
<accession>D2QH21</accession>
<feature type="transmembrane region" description="Helical" evidence="6">
    <location>
        <begin position="102"/>
        <end position="125"/>
    </location>
</feature>
<dbReference type="STRING" id="504472.Slin_0724"/>
<evidence type="ECO:0000256" key="1">
    <source>
        <dbReference type="ARBA" id="ARBA00004651"/>
    </source>
</evidence>
<dbReference type="KEGG" id="sli:Slin_0724"/>